<evidence type="ECO:0000256" key="6">
    <source>
        <dbReference type="ARBA" id="ARBA00023125"/>
    </source>
</evidence>
<sequence>MEIINNKIAIIEKVLGKPYYKDERTILYNIDSLKGMELLSHKKLVNLTVTSPPYNIRKEYEKVMSVEDYISWSENWINLVYENTEENGSFWLNVGYMPIKDKGKAIPIPYLLWDKTKFFMIQELIWNYSAGVAAKKSLSPRNEKILWYVKNQNKYTFNLDDIRDPNVKYPNQKKNGKIRVNPLGKNPSDVWQIPKVTSGKNRSAKERVPHPAQTPIELFKRIILASSKKNDLVLDPFIGSGTTAVISKSLDRYCLGFELNKDYLDIAIDRIKNEKIDQQPLF</sequence>
<dbReference type="GO" id="GO:0032259">
    <property type="term" value="P:methylation"/>
    <property type="evidence" value="ECO:0007669"/>
    <property type="project" value="UniProtKB-KW"/>
</dbReference>
<accession>Q93K20</accession>
<dbReference type="GO" id="GO:0009007">
    <property type="term" value="F:site-specific DNA-methyltransferase (adenine-specific) activity"/>
    <property type="evidence" value="ECO:0007669"/>
    <property type="project" value="TreeGrafter"/>
</dbReference>
<evidence type="ECO:0000259" key="9">
    <source>
        <dbReference type="Pfam" id="PF01555"/>
    </source>
</evidence>
<evidence type="ECO:0000256" key="5">
    <source>
        <dbReference type="ARBA" id="ARBA00022747"/>
    </source>
</evidence>
<keyword evidence="4" id="KW-0949">S-adenosyl-L-methionine</keyword>
<dbReference type="InterPro" id="IPR029063">
    <property type="entry name" value="SAM-dependent_MTases_sf"/>
</dbReference>
<dbReference type="PANTHER" id="PTHR13370:SF3">
    <property type="entry name" value="TRNA (GUANINE(10)-N2)-METHYLTRANSFERASE HOMOLOG"/>
    <property type="match status" value="1"/>
</dbReference>
<dbReference type="GO" id="GO:0008170">
    <property type="term" value="F:N-methyltransferase activity"/>
    <property type="evidence" value="ECO:0007669"/>
    <property type="project" value="InterPro"/>
</dbReference>
<dbReference type="EC" id="2.1.1.-" evidence="8"/>
<dbReference type="PRINTS" id="PR00508">
    <property type="entry name" value="S21N4MTFRASE"/>
</dbReference>
<evidence type="ECO:0000313" key="10">
    <source>
        <dbReference type="EMBL" id="CAC44538.1"/>
    </source>
</evidence>
<evidence type="ECO:0000256" key="3">
    <source>
        <dbReference type="ARBA" id="ARBA00022679"/>
    </source>
</evidence>
<comment type="catalytic activity">
    <reaction evidence="7">
        <text>a 2'-deoxycytidine in DNA + S-adenosyl-L-methionine = an N(4)-methyl-2'-deoxycytidine in DNA + S-adenosyl-L-homocysteine + H(+)</text>
        <dbReference type="Rhea" id="RHEA:16857"/>
        <dbReference type="Rhea" id="RHEA-COMP:11369"/>
        <dbReference type="Rhea" id="RHEA-COMP:13674"/>
        <dbReference type="ChEBI" id="CHEBI:15378"/>
        <dbReference type="ChEBI" id="CHEBI:57856"/>
        <dbReference type="ChEBI" id="CHEBI:59789"/>
        <dbReference type="ChEBI" id="CHEBI:85452"/>
        <dbReference type="ChEBI" id="CHEBI:137933"/>
        <dbReference type="EC" id="2.1.1.113"/>
    </reaction>
</comment>
<evidence type="ECO:0000256" key="8">
    <source>
        <dbReference type="RuleBase" id="RU362026"/>
    </source>
</evidence>
<protein>
    <recommendedName>
        <fullName evidence="8">Methyltransferase</fullName>
        <ecNumber evidence="8">2.1.1.-</ecNumber>
    </recommendedName>
</protein>
<comment type="similarity">
    <text evidence="1">Belongs to the N(4)/N(6)-methyltransferase family. N(4) subfamily.</text>
</comment>
<dbReference type="GO" id="GO:0005737">
    <property type="term" value="C:cytoplasm"/>
    <property type="evidence" value="ECO:0007669"/>
    <property type="project" value="TreeGrafter"/>
</dbReference>
<keyword evidence="5" id="KW-0680">Restriction system</keyword>
<dbReference type="EMBL" id="AJ292520">
    <property type="protein sequence ID" value="CAC44538.1"/>
    <property type="molecule type" value="Genomic_DNA"/>
</dbReference>
<evidence type="ECO:0000256" key="1">
    <source>
        <dbReference type="ARBA" id="ARBA00010203"/>
    </source>
</evidence>
<dbReference type="InterPro" id="IPR001091">
    <property type="entry name" value="RM_Methyltransferase"/>
</dbReference>
<dbReference type="Pfam" id="PF01555">
    <property type="entry name" value="N6_N4_Mtase"/>
    <property type="match status" value="1"/>
</dbReference>
<keyword evidence="3 10" id="KW-0808">Transferase</keyword>
<keyword evidence="2 10" id="KW-0489">Methyltransferase</keyword>
<evidence type="ECO:0000256" key="4">
    <source>
        <dbReference type="ARBA" id="ARBA00022691"/>
    </source>
</evidence>
<dbReference type="SUPFAM" id="SSF53335">
    <property type="entry name" value="S-adenosyl-L-methionine-dependent methyltransferases"/>
    <property type="match status" value="1"/>
</dbReference>
<dbReference type="Gene3D" id="3.40.50.150">
    <property type="entry name" value="Vaccinia Virus protein VP39"/>
    <property type="match status" value="1"/>
</dbReference>
<dbReference type="GO" id="GO:0003677">
    <property type="term" value="F:DNA binding"/>
    <property type="evidence" value="ECO:0007669"/>
    <property type="project" value="UniProtKB-KW"/>
</dbReference>
<geneLocation type="plasmid" evidence="10">
    <name>pJW394</name>
</geneLocation>
<keyword evidence="6" id="KW-0238">DNA-binding</keyword>
<dbReference type="AlphaFoldDB" id="Q93K20"/>
<evidence type="ECO:0000256" key="2">
    <source>
        <dbReference type="ARBA" id="ARBA00022603"/>
    </source>
</evidence>
<dbReference type="PANTHER" id="PTHR13370">
    <property type="entry name" value="RNA METHYLASE-RELATED"/>
    <property type="match status" value="1"/>
</dbReference>
<proteinExistence type="inferred from homology"/>
<dbReference type="GO" id="GO:0009307">
    <property type="term" value="P:DNA restriction-modification system"/>
    <property type="evidence" value="ECO:0007669"/>
    <property type="project" value="UniProtKB-KW"/>
</dbReference>
<feature type="domain" description="DNA methylase N-4/N-6" evidence="9">
    <location>
        <begin position="45"/>
        <end position="268"/>
    </location>
</feature>
<dbReference type="GO" id="GO:0015667">
    <property type="term" value="F:site-specific DNA-methyltransferase (cytosine-N4-specific) activity"/>
    <property type="evidence" value="ECO:0007669"/>
    <property type="project" value="UniProtKB-EC"/>
</dbReference>
<dbReference type="PROSITE" id="PS00093">
    <property type="entry name" value="N4_MTASE"/>
    <property type="match status" value="1"/>
</dbReference>
<reference evidence="10" key="1">
    <citation type="submission" date="2000-07" db="EMBL/GenBank/DDBJ databases">
        <title>Cloning and characterisation of the LlaDI Restriction-Modification system from Lactococcus lactis subsp. cremoris W39.</title>
        <authorList>
            <person name="Evison T.P."/>
            <person name="Aideh B."/>
            <person name="Josephsen J."/>
        </authorList>
    </citation>
    <scope>NUCLEOTIDE SEQUENCE</scope>
    <source>
        <strain evidence="10">W39</strain>
        <plasmid evidence="10">pJW394</plasmid>
    </source>
</reference>
<name>Q93K20_LACLC</name>
<gene>
    <name evidence="10" type="primary">dim</name>
</gene>
<evidence type="ECO:0000256" key="7">
    <source>
        <dbReference type="ARBA" id="ARBA00049120"/>
    </source>
</evidence>
<keyword evidence="10" id="KW-0614">Plasmid</keyword>
<dbReference type="InterPro" id="IPR017985">
    <property type="entry name" value="MeTrfase_CN4_CS"/>
</dbReference>
<dbReference type="REBASE" id="6441">
    <property type="entry name" value="M.LlaDI"/>
</dbReference>
<organism evidence="10">
    <name type="scientific">Lactococcus lactis subsp. cremoris</name>
    <name type="common">Streptococcus cremoris</name>
    <dbReference type="NCBI Taxonomy" id="1359"/>
    <lineage>
        <taxon>Bacteria</taxon>
        <taxon>Bacillati</taxon>
        <taxon>Bacillota</taxon>
        <taxon>Bacilli</taxon>
        <taxon>Lactobacillales</taxon>
        <taxon>Streptococcaceae</taxon>
        <taxon>Lactococcus</taxon>
    </lineage>
</organism>
<dbReference type="InterPro" id="IPR002941">
    <property type="entry name" value="DNA_methylase_N4/N6"/>
</dbReference>